<dbReference type="Proteomes" id="UP000835052">
    <property type="component" value="Unassembled WGS sequence"/>
</dbReference>
<keyword evidence="1" id="KW-0812">Transmembrane</keyword>
<evidence type="ECO:0000256" key="1">
    <source>
        <dbReference type="SAM" id="Phobius"/>
    </source>
</evidence>
<gene>
    <name evidence="3" type="ORF">CAUJ_LOCUS4302</name>
</gene>
<feature type="transmembrane region" description="Helical" evidence="1">
    <location>
        <begin position="494"/>
        <end position="511"/>
    </location>
</feature>
<dbReference type="InterPro" id="IPR007245">
    <property type="entry name" value="PIG-T"/>
</dbReference>
<dbReference type="EMBL" id="CAJGYM010000008">
    <property type="protein sequence ID" value="CAD6188383.1"/>
    <property type="molecule type" value="Genomic_DNA"/>
</dbReference>
<evidence type="ECO:0000313" key="3">
    <source>
        <dbReference type="EMBL" id="CAD6188383.1"/>
    </source>
</evidence>
<organism evidence="3 4">
    <name type="scientific">Caenorhabditis auriculariae</name>
    <dbReference type="NCBI Taxonomy" id="2777116"/>
    <lineage>
        <taxon>Eukaryota</taxon>
        <taxon>Metazoa</taxon>
        <taxon>Ecdysozoa</taxon>
        <taxon>Nematoda</taxon>
        <taxon>Chromadorea</taxon>
        <taxon>Rhabditida</taxon>
        <taxon>Rhabditina</taxon>
        <taxon>Rhabditomorpha</taxon>
        <taxon>Rhabditoidea</taxon>
        <taxon>Rhabditidae</taxon>
        <taxon>Peloderinae</taxon>
        <taxon>Caenorhabditis</taxon>
    </lineage>
</organism>
<feature type="transmembrane region" description="Helical" evidence="1">
    <location>
        <begin position="456"/>
        <end position="482"/>
    </location>
</feature>
<dbReference type="GO" id="GO:0042765">
    <property type="term" value="C:GPI-anchor transamidase complex"/>
    <property type="evidence" value="ECO:0007669"/>
    <property type="project" value="InterPro"/>
</dbReference>
<keyword evidence="4" id="KW-1185">Reference proteome</keyword>
<evidence type="ECO:0000313" key="4">
    <source>
        <dbReference type="Proteomes" id="UP000835052"/>
    </source>
</evidence>
<sequence>MIYLLLVLTFRIASGLETYNERLDIKTLEKGRVHAKFTFLTSKDIIDNDFILFPRVLDQLVEKYNVHRFVLTMQQGRWRREWNEPPQPASPIGAQLLVYFKTKNATEAEKNFSSLVEAANGLFCTSLSSLTVTAVSPELPVLEKKSFELTTRYGIVSKETTCTENLSQLRKLLPCKSSGLSVFLHPSKLYDSLFHSLSVSINSSCEEIKCRRSIEFELSVVFKTPADGWLLSRLFDSQFSEKCSVAESSKVTVSHDPISDKVKPSGKELEKGVYEYDFSVWTKGADLEVETPSFKNSSIVQSAGIRIWSTLGGLSQHSGELRISVKNLGKAGNNVVISQIVPYFVRVHYNSLMVKCRSASSRVREKVFKASKAPKSSLLIQYNLEIDETDTCILHIPLEKSLLRINDYTPDANHGMYIPGAIATFLQIKNDLNGGYAVHSNAVLVALPVPDFSMPFNVICFVATTLAVCFSPIHTFSTLWISPDIPKSVMVKKIYRGCLLMLLALSLYAHFNNSNLHDLRRFISAYLQKLNELK</sequence>
<evidence type="ECO:0008006" key="5">
    <source>
        <dbReference type="Google" id="ProtNLM"/>
    </source>
</evidence>
<proteinExistence type="predicted"/>
<name>A0A8S1GZI9_9PELO</name>
<dbReference type="AlphaFoldDB" id="A0A8S1GZI9"/>
<dbReference type="GO" id="GO:0016255">
    <property type="term" value="P:attachment of GPI anchor to protein"/>
    <property type="evidence" value="ECO:0007669"/>
    <property type="project" value="InterPro"/>
</dbReference>
<dbReference type="Pfam" id="PF04113">
    <property type="entry name" value="Gpi16"/>
    <property type="match status" value="1"/>
</dbReference>
<evidence type="ECO:0000256" key="2">
    <source>
        <dbReference type="SAM" id="SignalP"/>
    </source>
</evidence>
<dbReference type="PANTHER" id="PTHR12959">
    <property type="entry name" value="GPI TRANSAMIDASE COMPONENT PIG-T-RELATED"/>
    <property type="match status" value="1"/>
</dbReference>
<keyword evidence="1" id="KW-1133">Transmembrane helix</keyword>
<accession>A0A8S1GZI9</accession>
<protein>
    <recommendedName>
        <fullName evidence="5">GPI transamidase component PIG-T</fullName>
    </recommendedName>
</protein>
<keyword evidence="1" id="KW-0472">Membrane</keyword>
<dbReference type="PANTHER" id="PTHR12959:SF11">
    <property type="entry name" value="GPI TRANSAMIDASE COMPONENT PIG-T"/>
    <property type="match status" value="1"/>
</dbReference>
<feature type="signal peptide" evidence="2">
    <location>
        <begin position="1"/>
        <end position="15"/>
    </location>
</feature>
<dbReference type="OrthoDB" id="331263at2759"/>
<reference evidence="3" key="1">
    <citation type="submission" date="2020-10" db="EMBL/GenBank/DDBJ databases">
        <authorList>
            <person name="Kikuchi T."/>
        </authorList>
    </citation>
    <scope>NUCLEOTIDE SEQUENCE</scope>
    <source>
        <strain evidence="3">NKZ352</strain>
    </source>
</reference>
<comment type="caution">
    <text evidence="3">The sequence shown here is derived from an EMBL/GenBank/DDBJ whole genome shotgun (WGS) entry which is preliminary data.</text>
</comment>
<feature type="chain" id="PRO_5035887777" description="GPI transamidase component PIG-T" evidence="2">
    <location>
        <begin position="16"/>
        <end position="534"/>
    </location>
</feature>
<keyword evidence="2" id="KW-0732">Signal</keyword>